<dbReference type="HOGENOM" id="CLU_026673_20_2_1"/>
<keyword evidence="4" id="KW-0560">Oxidoreductase</keyword>
<evidence type="ECO:0000256" key="1">
    <source>
        <dbReference type="ARBA" id="ARBA00001947"/>
    </source>
</evidence>
<dbReference type="GO" id="GO:0008270">
    <property type="term" value="F:zinc ion binding"/>
    <property type="evidence" value="ECO:0007669"/>
    <property type="project" value="InterPro"/>
</dbReference>
<dbReference type="InterPro" id="IPR011032">
    <property type="entry name" value="GroES-like_sf"/>
</dbReference>
<dbReference type="PROSITE" id="PS00065">
    <property type="entry name" value="D_2_HYDROXYACID_DH_1"/>
    <property type="match status" value="1"/>
</dbReference>
<dbReference type="Proteomes" id="UP000014074">
    <property type="component" value="Unassembled WGS sequence"/>
</dbReference>
<dbReference type="RefSeq" id="XP_007918752.1">
    <property type="nucleotide sequence ID" value="XM_007920561.1"/>
</dbReference>
<keyword evidence="3" id="KW-0862">Zinc</keyword>
<dbReference type="eggNOG" id="KOG0023">
    <property type="taxonomic scope" value="Eukaryota"/>
</dbReference>
<comment type="cofactor">
    <cofactor evidence="1">
        <name>Zn(2+)</name>
        <dbReference type="ChEBI" id="CHEBI:29105"/>
    </cofactor>
</comment>
<keyword evidence="2" id="KW-0479">Metal-binding</keyword>
<dbReference type="InterPro" id="IPR029752">
    <property type="entry name" value="D-isomer_DH_CS1"/>
</dbReference>
<dbReference type="SUPFAM" id="SSF51735">
    <property type="entry name" value="NAD(P)-binding Rossmann-fold domains"/>
    <property type="match status" value="1"/>
</dbReference>
<dbReference type="PROSITE" id="PS00059">
    <property type="entry name" value="ADH_ZINC"/>
    <property type="match status" value="1"/>
</dbReference>
<evidence type="ECO:0000259" key="5">
    <source>
        <dbReference type="Pfam" id="PF00107"/>
    </source>
</evidence>
<feature type="domain" description="Alcohol dehydrogenase-like C-terminal" evidence="5">
    <location>
        <begin position="110"/>
        <end position="226"/>
    </location>
</feature>
<protein>
    <submittedName>
        <fullName evidence="6">Putative alcohol dehydrogenase protein</fullName>
    </submittedName>
</protein>
<dbReference type="InterPro" id="IPR047109">
    <property type="entry name" value="CAD-like"/>
</dbReference>
<name>R8BB00_PHAM7</name>
<keyword evidence="7" id="KW-1185">Reference proteome</keyword>
<dbReference type="Gene3D" id="3.90.180.10">
    <property type="entry name" value="Medium-chain alcohol dehydrogenases, catalytic domain"/>
    <property type="match status" value="2"/>
</dbReference>
<evidence type="ECO:0000256" key="4">
    <source>
        <dbReference type="ARBA" id="ARBA00023002"/>
    </source>
</evidence>
<dbReference type="Pfam" id="PF00107">
    <property type="entry name" value="ADH_zinc_N"/>
    <property type="match status" value="1"/>
</dbReference>
<dbReference type="OrthoDB" id="1879366at2759"/>
<organism evidence="6 7">
    <name type="scientific">Phaeoacremonium minimum (strain UCR-PA7)</name>
    <name type="common">Esca disease fungus</name>
    <name type="synonym">Togninia minima</name>
    <dbReference type="NCBI Taxonomy" id="1286976"/>
    <lineage>
        <taxon>Eukaryota</taxon>
        <taxon>Fungi</taxon>
        <taxon>Dikarya</taxon>
        <taxon>Ascomycota</taxon>
        <taxon>Pezizomycotina</taxon>
        <taxon>Sordariomycetes</taxon>
        <taxon>Sordariomycetidae</taxon>
        <taxon>Togniniales</taxon>
        <taxon>Togniniaceae</taxon>
        <taxon>Phaeoacremonium</taxon>
    </lineage>
</organism>
<evidence type="ECO:0000256" key="3">
    <source>
        <dbReference type="ARBA" id="ARBA00022833"/>
    </source>
</evidence>
<dbReference type="KEGG" id="tmn:UCRPA7_8038"/>
<dbReference type="SUPFAM" id="SSF50129">
    <property type="entry name" value="GroES-like"/>
    <property type="match status" value="1"/>
</dbReference>
<dbReference type="FunFam" id="3.40.50.720:FF:000022">
    <property type="entry name" value="Cinnamyl alcohol dehydrogenase"/>
    <property type="match status" value="1"/>
</dbReference>
<dbReference type="GO" id="GO:0016616">
    <property type="term" value="F:oxidoreductase activity, acting on the CH-OH group of donors, NAD or NADP as acceptor"/>
    <property type="evidence" value="ECO:0007669"/>
    <property type="project" value="InterPro"/>
</dbReference>
<evidence type="ECO:0000313" key="6">
    <source>
        <dbReference type="EMBL" id="EON96475.1"/>
    </source>
</evidence>
<gene>
    <name evidence="6" type="ORF">UCRPA7_8038</name>
</gene>
<accession>R8BB00</accession>
<proteinExistence type="predicted"/>
<sequence>MSTATLTYLAGGDDGAIRVKTASRAVGGLEVLVRITHSGVCGTDGHDRVAGCGLGHEGVGVVEETGKEVTHFKIGQRVGCSWQTSITVFEALQISGTKATDRVGIIGLGGLGHIAVLYARAMGCDVVVFSGSEKKKADASELGASEFHVLKSGDQSTSDTPANIDVMLICGGTVSDLTPIMPLLRRRSRIVPLTIQAEPLIVPYMPLILPGTQIIGSTGASDENRELALLFAARHQIKPWVEEFPMSADGLTEALEKLQSGSIRYRAVLSTELGNGLH</sequence>
<evidence type="ECO:0000313" key="7">
    <source>
        <dbReference type="Proteomes" id="UP000014074"/>
    </source>
</evidence>
<dbReference type="Gene3D" id="3.40.50.720">
    <property type="entry name" value="NAD(P)-binding Rossmann-like Domain"/>
    <property type="match status" value="1"/>
</dbReference>
<dbReference type="InterPro" id="IPR013149">
    <property type="entry name" value="ADH-like_C"/>
</dbReference>
<dbReference type="InterPro" id="IPR036291">
    <property type="entry name" value="NAD(P)-bd_dom_sf"/>
</dbReference>
<dbReference type="EMBL" id="KB933338">
    <property type="protein sequence ID" value="EON96475.1"/>
    <property type="molecule type" value="Genomic_DNA"/>
</dbReference>
<reference evidence="7" key="1">
    <citation type="journal article" date="2013" name="Genome Announc.">
        <title>Draft genome sequence of the ascomycete Phaeoacremonium aleophilum strain UCR-PA7, a causal agent of the esca disease complex in grapevines.</title>
        <authorList>
            <person name="Blanco-Ulate B."/>
            <person name="Rolshausen P."/>
            <person name="Cantu D."/>
        </authorList>
    </citation>
    <scope>NUCLEOTIDE SEQUENCE [LARGE SCALE GENOMIC DNA]</scope>
    <source>
        <strain evidence="7">UCR-PA7</strain>
    </source>
</reference>
<dbReference type="GeneID" id="19328853"/>
<dbReference type="AlphaFoldDB" id="R8BB00"/>
<dbReference type="PANTHER" id="PTHR42683">
    <property type="entry name" value="ALDEHYDE REDUCTASE"/>
    <property type="match status" value="1"/>
</dbReference>
<evidence type="ECO:0000256" key="2">
    <source>
        <dbReference type="ARBA" id="ARBA00022723"/>
    </source>
</evidence>
<dbReference type="InterPro" id="IPR002328">
    <property type="entry name" value="ADH_Zn_CS"/>
</dbReference>